<gene>
    <name evidence="6" type="ORF">NNL39_10605</name>
</gene>
<name>A0ABY5FVF5_9MICO</name>
<dbReference type="Pfam" id="PF00440">
    <property type="entry name" value="TetR_N"/>
    <property type="match status" value="1"/>
</dbReference>
<sequence length="220" mass="23200">MAAPGPARRLSERIVLDAAFGVVRDHGFTALSIRRVAAVLGVTPNALYTYVPDRAGLLRGMVERVMSAVDLGTLAIATLSPAERLVEFAVAMRRTLLGHPGGAALIMTGPIDGPHALLLNEALLRTLTETGLTLDDAARGAYALQVHVLGTVMLEAADGGDGDPAREEALAIERRAALERVDASGVPLTAQTADIVARYNTTAQFRWSVRRLVDGMLVAG</sequence>
<feature type="domain" description="HTH tetR-type" evidence="5">
    <location>
        <begin position="9"/>
        <end position="69"/>
    </location>
</feature>
<reference evidence="6" key="1">
    <citation type="submission" date="2022-07" db="EMBL/GenBank/DDBJ databases">
        <title>Taxonomic analysis of Microcella humidisoli nov. sp., isolated from riverside soil.</title>
        <authorList>
            <person name="Molina K.M."/>
            <person name="Kim S.B."/>
        </authorList>
    </citation>
    <scope>NUCLEOTIDE SEQUENCE</scope>
    <source>
        <strain evidence="6">MMS21-STM10</strain>
    </source>
</reference>
<evidence type="ECO:0000256" key="4">
    <source>
        <dbReference type="PROSITE-ProRule" id="PRU00335"/>
    </source>
</evidence>
<keyword evidence="7" id="KW-1185">Reference proteome</keyword>
<evidence type="ECO:0000313" key="6">
    <source>
        <dbReference type="EMBL" id="UTT62107.1"/>
    </source>
</evidence>
<evidence type="ECO:0000313" key="7">
    <source>
        <dbReference type="Proteomes" id="UP001060039"/>
    </source>
</evidence>
<keyword evidence="2 4" id="KW-0238">DNA-binding</keyword>
<keyword evidence="1" id="KW-0805">Transcription regulation</keyword>
<dbReference type="Gene3D" id="1.10.10.60">
    <property type="entry name" value="Homeodomain-like"/>
    <property type="match status" value="1"/>
</dbReference>
<dbReference type="InterPro" id="IPR009057">
    <property type="entry name" value="Homeodomain-like_sf"/>
</dbReference>
<feature type="DNA-binding region" description="H-T-H motif" evidence="4">
    <location>
        <begin position="32"/>
        <end position="51"/>
    </location>
</feature>
<accession>A0ABY5FVF5</accession>
<dbReference type="InterPro" id="IPR001647">
    <property type="entry name" value="HTH_TetR"/>
</dbReference>
<dbReference type="Gene3D" id="1.10.357.10">
    <property type="entry name" value="Tetracycline Repressor, domain 2"/>
    <property type="match status" value="1"/>
</dbReference>
<evidence type="ECO:0000256" key="2">
    <source>
        <dbReference type="ARBA" id="ARBA00023125"/>
    </source>
</evidence>
<evidence type="ECO:0000259" key="5">
    <source>
        <dbReference type="PROSITE" id="PS50977"/>
    </source>
</evidence>
<dbReference type="InterPro" id="IPR004111">
    <property type="entry name" value="Repressor_TetR_C"/>
</dbReference>
<protein>
    <submittedName>
        <fullName evidence="6">TetR/AcrR family transcriptional regulator</fullName>
    </submittedName>
</protein>
<dbReference type="Proteomes" id="UP001060039">
    <property type="component" value="Chromosome"/>
</dbReference>
<organism evidence="6 7">
    <name type="scientific">Microcella humidisoli</name>
    <dbReference type="NCBI Taxonomy" id="2963406"/>
    <lineage>
        <taxon>Bacteria</taxon>
        <taxon>Bacillati</taxon>
        <taxon>Actinomycetota</taxon>
        <taxon>Actinomycetes</taxon>
        <taxon>Micrococcales</taxon>
        <taxon>Microbacteriaceae</taxon>
        <taxon>Microcella</taxon>
    </lineage>
</organism>
<dbReference type="SUPFAM" id="SSF48498">
    <property type="entry name" value="Tetracyclin repressor-like, C-terminal domain"/>
    <property type="match status" value="1"/>
</dbReference>
<evidence type="ECO:0000256" key="1">
    <source>
        <dbReference type="ARBA" id="ARBA00023015"/>
    </source>
</evidence>
<dbReference type="RefSeq" id="WP_255159249.1">
    <property type="nucleotide sequence ID" value="NZ_CP101497.1"/>
</dbReference>
<dbReference type="SUPFAM" id="SSF46689">
    <property type="entry name" value="Homeodomain-like"/>
    <property type="match status" value="1"/>
</dbReference>
<dbReference type="Pfam" id="PF02909">
    <property type="entry name" value="TetR_C_1"/>
    <property type="match status" value="1"/>
</dbReference>
<dbReference type="InterPro" id="IPR036271">
    <property type="entry name" value="Tet_transcr_reg_TetR-rel_C_sf"/>
</dbReference>
<proteinExistence type="predicted"/>
<dbReference type="PROSITE" id="PS50977">
    <property type="entry name" value="HTH_TETR_2"/>
    <property type="match status" value="1"/>
</dbReference>
<keyword evidence="3" id="KW-0804">Transcription</keyword>
<dbReference type="EMBL" id="CP101497">
    <property type="protein sequence ID" value="UTT62107.1"/>
    <property type="molecule type" value="Genomic_DNA"/>
</dbReference>
<evidence type="ECO:0000256" key="3">
    <source>
        <dbReference type="ARBA" id="ARBA00023163"/>
    </source>
</evidence>